<dbReference type="SUPFAM" id="SSF53474">
    <property type="entry name" value="alpha/beta-Hydrolases"/>
    <property type="match status" value="1"/>
</dbReference>
<reference evidence="1 2" key="1">
    <citation type="submission" date="2020-03" db="EMBL/GenBank/DDBJ databases">
        <title>Genomic Encyclopedia of Type Strains, Phase IV (KMG-IV): sequencing the most valuable type-strain genomes for metagenomic binning, comparative biology and taxonomic classification.</title>
        <authorList>
            <person name="Goeker M."/>
        </authorList>
    </citation>
    <scope>NUCLEOTIDE SEQUENCE [LARGE SCALE GENOMIC DNA]</scope>
    <source>
        <strain evidence="1 2">DSM 5718</strain>
    </source>
</reference>
<dbReference type="Gene3D" id="3.40.50.1820">
    <property type="entry name" value="alpha/beta hydrolase"/>
    <property type="match status" value="1"/>
</dbReference>
<organism evidence="1 2">
    <name type="scientific">Thermonema lapsum</name>
    <dbReference type="NCBI Taxonomy" id="28195"/>
    <lineage>
        <taxon>Bacteria</taxon>
        <taxon>Pseudomonadati</taxon>
        <taxon>Bacteroidota</taxon>
        <taxon>Cytophagia</taxon>
        <taxon>Cytophagales</taxon>
        <taxon>Thermonemataceae</taxon>
        <taxon>Thermonema</taxon>
    </lineage>
</organism>
<dbReference type="AlphaFoldDB" id="A0A846MSX3"/>
<dbReference type="RefSeq" id="WP_166920718.1">
    <property type="nucleotide sequence ID" value="NZ_JAASRN010000005.1"/>
</dbReference>
<name>A0A846MSX3_9BACT</name>
<keyword evidence="2" id="KW-1185">Reference proteome</keyword>
<sequence length="231" mass="26833">MASSRLRYIKIEGKNAGRARLVFLGAGQDANLFGKYLPSMLPYPTYLIEIQKIAPISLFRQLQEITWGSETEIIGLSMGARIALWTSIALRPIKLSLIAPEGMPAHPLLHWVLRPQTAFLWDWWHALLPCMRKHRQHIMHFLGVYPPLSSQKLRMLRKHWGIAAAFEVSPRALELLTPIPVSIYLPKQDRLISSNKTKRFWKFYQHVEFFFTHETHANALKNQCFDIIHKE</sequence>
<accession>A0A846MSX3</accession>
<dbReference type="Proteomes" id="UP000537126">
    <property type="component" value="Unassembled WGS sequence"/>
</dbReference>
<gene>
    <name evidence="1" type="ORF">FHS56_002228</name>
</gene>
<evidence type="ECO:0008006" key="3">
    <source>
        <dbReference type="Google" id="ProtNLM"/>
    </source>
</evidence>
<proteinExistence type="predicted"/>
<protein>
    <recommendedName>
        <fullName evidence="3">Alpha/beta hydrolase</fullName>
    </recommendedName>
</protein>
<evidence type="ECO:0000313" key="2">
    <source>
        <dbReference type="Proteomes" id="UP000537126"/>
    </source>
</evidence>
<evidence type="ECO:0000313" key="1">
    <source>
        <dbReference type="EMBL" id="NIK74696.1"/>
    </source>
</evidence>
<dbReference type="InterPro" id="IPR029058">
    <property type="entry name" value="AB_hydrolase_fold"/>
</dbReference>
<comment type="caution">
    <text evidence="1">The sequence shown here is derived from an EMBL/GenBank/DDBJ whole genome shotgun (WGS) entry which is preliminary data.</text>
</comment>
<dbReference type="EMBL" id="JAASRN010000005">
    <property type="protein sequence ID" value="NIK74696.1"/>
    <property type="molecule type" value="Genomic_DNA"/>
</dbReference>